<reference evidence="1 2" key="1">
    <citation type="submission" date="2016-02" db="EMBL/GenBank/DDBJ databases">
        <title>Band-tailed pigeon sequencing and assembly.</title>
        <authorList>
            <person name="Soares A.E."/>
            <person name="Novak B.J."/>
            <person name="Rice E.S."/>
            <person name="O'Connell B."/>
            <person name="Chang D."/>
            <person name="Weber S."/>
            <person name="Shapiro B."/>
        </authorList>
    </citation>
    <scope>NUCLEOTIDE SEQUENCE [LARGE SCALE GENOMIC DNA]</scope>
    <source>
        <strain evidence="1">BTP2013</strain>
        <tissue evidence="1">Blood</tissue>
    </source>
</reference>
<evidence type="ECO:0000313" key="2">
    <source>
        <dbReference type="Proteomes" id="UP000190648"/>
    </source>
</evidence>
<accession>A0A1V4JFM2</accession>
<protein>
    <submittedName>
        <fullName evidence="1">Uncharacterized protein</fullName>
    </submittedName>
</protein>
<dbReference type="Proteomes" id="UP000190648">
    <property type="component" value="Unassembled WGS sequence"/>
</dbReference>
<proteinExistence type="predicted"/>
<name>A0A1V4JFM2_PATFA</name>
<evidence type="ECO:0000313" key="1">
    <source>
        <dbReference type="EMBL" id="OPJ71002.1"/>
    </source>
</evidence>
<dbReference type="AlphaFoldDB" id="A0A1V4JFM2"/>
<keyword evidence="2" id="KW-1185">Reference proteome</keyword>
<gene>
    <name evidence="1" type="ORF">AV530_017321</name>
</gene>
<dbReference type="EMBL" id="LSYS01007721">
    <property type="protein sequence ID" value="OPJ71002.1"/>
    <property type="molecule type" value="Genomic_DNA"/>
</dbReference>
<comment type="caution">
    <text evidence="1">The sequence shown here is derived from an EMBL/GenBank/DDBJ whole genome shotgun (WGS) entry which is preliminary data.</text>
</comment>
<organism evidence="1 2">
    <name type="scientific">Patagioenas fasciata monilis</name>
    <dbReference type="NCBI Taxonomy" id="372326"/>
    <lineage>
        <taxon>Eukaryota</taxon>
        <taxon>Metazoa</taxon>
        <taxon>Chordata</taxon>
        <taxon>Craniata</taxon>
        <taxon>Vertebrata</taxon>
        <taxon>Euteleostomi</taxon>
        <taxon>Archelosauria</taxon>
        <taxon>Archosauria</taxon>
        <taxon>Dinosauria</taxon>
        <taxon>Saurischia</taxon>
        <taxon>Theropoda</taxon>
        <taxon>Coelurosauria</taxon>
        <taxon>Aves</taxon>
        <taxon>Neognathae</taxon>
        <taxon>Neoaves</taxon>
        <taxon>Columbimorphae</taxon>
        <taxon>Columbiformes</taxon>
        <taxon>Columbidae</taxon>
        <taxon>Patagioenas</taxon>
    </lineage>
</organism>
<sequence length="79" mass="9273">MLTDQLYQDVVFHTLQEPPRLFPFCCVIFPADIWHKKYFKIRKLALSSAIDVVQTKAIEIKHNDLIQSTVQLVPWDEDS</sequence>